<reference evidence="3" key="1">
    <citation type="submission" date="2022-07" db="EMBL/GenBank/DDBJ databases">
        <title>Phylogenomic reconstructions and comparative analyses of Kickxellomycotina fungi.</title>
        <authorList>
            <person name="Reynolds N.K."/>
            <person name="Stajich J.E."/>
            <person name="Barry K."/>
            <person name="Grigoriev I.V."/>
            <person name="Crous P."/>
            <person name="Smith M.E."/>
        </authorList>
    </citation>
    <scope>NUCLEOTIDE SEQUENCE</scope>
    <source>
        <strain evidence="3">NBRC 100468</strain>
    </source>
</reference>
<gene>
    <name evidence="3" type="ORF">H4219_003168</name>
</gene>
<keyword evidence="4" id="KW-1185">Reference proteome</keyword>
<dbReference type="EMBL" id="JANBPU010000069">
    <property type="protein sequence ID" value="KAJ1917535.1"/>
    <property type="molecule type" value="Genomic_DNA"/>
</dbReference>
<evidence type="ECO:0000313" key="4">
    <source>
        <dbReference type="Proteomes" id="UP001150538"/>
    </source>
</evidence>
<feature type="region of interest" description="Disordered" evidence="1">
    <location>
        <begin position="226"/>
        <end position="248"/>
    </location>
</feature>
<dbReference type="InterPro" id="IPR007320">
    <property type="entry name" value="PDCD2_C"/>
</dbReference>
<dbReference type="Pfam" id="PF04194">
    <property type="entry name" value="PDCD2_C"/>
    <property type="match status" value="1"/>
</dbReference>
<feature type="domain" description="Programmed cell death protein 2 C-terminal" evidence="2">
    <location>
        <begin position="180"/>
        <end position="335"/>
    </location>
</feature>
<sequence length="367" mass="40356">MPQKSRKHVPVLLGFADGVFDTSEDIYALESKIGGRPFSGVWNSTISSPPTKVSNAPVPKTVDSGIGNLTSIFALKTSISETSNKNVKADSANDKEKSSTLYNIDGNIKDWEGCESMTPMYLDICEDVTGQGATYDIDINYIMEDNDIGASASPGDKGKEDPGTWAGEKYEHHTFVKGTDAAFERFLETMAENPEQCIRYSYNGVPLFYTHMDDSAKLLNKLTNTPQSSLSSVNDSSDSDDDEGAHGFSYSTTNIEPCKFCGGQRVFEFQLMPALLTALPLEKFVKKESNTANVEDNAISNKKLTGKEFMNQHVGGMEIGTLFVFTCENDCHSGKKGLEYLNLENLNDFQAAEYYDEIALSQVEIHC</sequence>
<dbReference type="GO" id="GO:0030490">
    <property type="term" value="P:maturation of SSU-rRNA"/>
    <property type="evidence" value="ECO:0007669"/>
    <property type="project" value="TreeGrafter"/>
</dbReference>
<comment type="caution">
    <text evidence="3">The sequence shown here is derived from an EMBL/GenBank/DDBJ whole genome shotgun (WGS) entry which is preliminary data.</text>
</comment>
<proteinExistence type="predicted"/>
<evidence type="ECO:0000259" key="2">
    <source>
        <dbReference type="Pfam" id="PF04194"/>
    </source>
</evidence>
<evidence type="ECO:0000256" key="1">
    <source>
        <dbReference type="SAM" id="MobiDB-lite"/>
    </source>
</evidence>
<dbReference type="OrthoDB" id="443682at2759"/>
<evidence type="ECO:0000313" key="3">
    <source>
        <dbReference type="EMBL" id="KAJ1917535.1"/>
    </source>
</evidence>
<organism evidence="3 4">
    <name type="scientific">Mycoemilia scoparia</name>
    <dbReference type="NCBI Taxonomy" id="417184"/>
    <lineage>
        <taxon>Eukaryota</taxon>
        <taxon>Fungi</taxon>
        <taxon>Fungi incertae sedis</taxon>
        <taxon>Zoopagomycota</taxon>
        <taxon>Kickxellomycotina</taxon>
        <taxon>Kickxellomycetes</taxon>
        <taxon>Kickxellales</taxon>
        <taxon>Kickxellaceae</taxon>
        <taxon>Mycoemilia</taxon>
    </lineage>
</organism>
<accession>A0A9W8A241</accession>
<dbReference type="Proteomes" id="UP001150538">
    <property type="component" value="Unassembled WGS sequence"/>
</dbReference>
<dbReference type="GO" id="GO:0005737">
    <property type="term" value="C:cytoplasm"/>
    <property type="evidence" value="ECO:0007669"/>
    <property type="project" value="InterPro"/>
</dbReference>
<dbReference type="PANTHER" id="PTHR47524:SF1">
    <property type="entry name" value="20S RRNA ACCUMULATION PROTEIN 4"/>
    <property type="match status" value="1"/>
</dbReference>
<dbReference type="AlphaFoldDB" id="A0A9W8A241"/>
<protein>
    <recommendedName>
        <fullName evidence="2">Programmed cell death protein 2 C-terminal domain-containing protein</fullName>
    </recommendedName>
</protein>
<dbReference type="PANTHER" id="PTHR47524">
    <property type="entry name" value="20S RRNA ACCUMULATION PROTEIN 4"/>
    <property type="match status" value="1"/>
</dbReference>
<name>A0A9W8A241_9FUNG</name>